<name>A0A9R1V3Z0_LACSA</name>
<sequence length="342" mass="39537">MADQIEQLGIKIKTQQKDFEELQTQFNVQVEECSNLSNKLESTHIYSNYAAREDKLNAAFENIVRLHKASANGSLEDILAMDSSNAHFVEELKNLHKDNLYLMSFKEHYQPNNKRFHFLLESFKRDLIQASTIQKIYEFINGIFDKLMEESKEIGTRSLTVLRMKTNMYVRLHLELDTYWRSIMLQRCLYFVKALLEGGSDDEGVSTEARESLGFPLILDLELHFEDDVLGLEDNGYLIWEAITLGAFVHTGTRRVIKTQTDYSKLLLELKDVPQDEKDKLINNVKAMRIIQFALSADTFRLVSSCDTAKAIWDRLKELYSTDADFEHSTQTLLLSEFGSFA</sequence>
<dbReference type="EMBL" id="NBSK02000006">
    <property type="protein sequence ID" value="KAJ0199171.1"/>
    <property type="molecule type" value="Genomic_DNA"/>
</dbReference>
<reference evidence="1 2" key="1">
    <citation type="journal article" date="2017" name="Nat. Commun.">
        <title>Genome assembly with in vitro proximity ligation data and whole-genome triplication in lettuce.</title>
        <authorList>
            <person name="Reyes-Chin-Wo S."/>
            <person name="Wang Z."/>
            <person name="Yang X."/>
            <person name="Kozik A."/>
            <person name="Arikit S."/>
            <person name="Song C."/>
            <person name="Xia L."/>
            <person name="Froenicke L."/>
            <person name="Lavelle D.O."/>
            <person name="Truco M.J."/>
            <person name="Xia R."/>
            <person name="Zhu S."/>
            <person name="Xu C."/>
            <person name="Xu H."/>
            <person name="Xu X."/>
            <person name="Cox K."/>
            <person name="Korf I."/>
            <person name="Meyers B.C."/>
            <person name="Michelmore R.W."/>
        </authorList>
    </citation>
    <scope>NUCLEOTIDE SEQUENCE [LARGE SCALE GENOMIC DNA]</scope>
    <source>
        <strain evidence="2">cv. Salinas</strain>
        <tissue evidence="1">Seedlings</tissue>
    </source>
</reference>
<dbReference type="AlphaFoldDB" id="A0A9R1V3Z0"/>
<dbReference type="Pfam" id="PF14223">
    <property type="entry name" value="Retrotran_gag_2"/>
    <property type="match status" value="1"/>
</dbReference>
<dbReference type="Proteomes" id="UP000235145">
    <property type="component" value="Unassembled WGS sequence"/>
</dbReference>
<protein>
    <submittedName>
        <fullName evidence="1">Uncharacterized protein</fullName>
    </submittedName>
</protein>
<keyword evidence="2" id="KW-1185">Reference proteome</keyword>
<organism evidence="1 2">
    <name type="scientific">Lactuca sativa</name>
    <name type="common">Garden lettuce</name>
    <dbReference type="NCBI Taxonomy" id="4236"/>
    <lineage>
        <taxon>Eukaryota</taxon>
        <taxon>Viridiplantae</taxon>
        <taxon>Streptophyta</taxon>
        <taxon>Embryophyta</taxon>
        <taxon>Tracheophyta</taxon>
        <taxon>Spermatophyta</taxon>
        <taxon>Magnoliopsida</taxon>
        <taxon>eudicotyledons</taxon>
        <taxon>Gunneridae</taxon>
        <taxon>Pentapetalae</taxon>
        <taxon>asterids</taxon>
        <taxon>campanulids</taxon>
        <taxon>Asterales</taxon>
        <taxon>Asteraceae</taxon>
        <taxon>Cichorioideae</taxon>
        <taxon>Cichorieae</taxon>
        <taxon>Lactucinae</taxon>
        <taxon>Lactuca</taxon>
    </lineage>
</organism>
<comment type="caution">
    <text evidence="1">The sequence shown here is derived from an EMBL/GenBank/DDBJ whole genome shotgun (WGS) entry which is preliminary data.</text>
</comment>
<evidence type="ECO:0000313" key="2">
    <source>
        <dbReference type="Proteomes" id="UP000235145"/>
    </source>
</evidence>
<accession>A0A9R1V3Z0</accession>
<evidence type="ECO:0000313" key="1">
    <source>
        <dbReference type="EMBL" id="KAJ0199171.1"/>
    </source>
</evidence>
<proteinExistence type="predicted"/>
<gene>
    <name evidence="1" type="ORF">LSAT_V11C600328070</name>
</gene>